<evidence type="ECO:0000313" key="2">
    <source>
        <dbReference type="EMBL" id="KAH3784962.1"/>
    </source>
</evidence>
<comment type="caution">
    <text evidence="2">The sequence shown here is derived from an EMBL/GenBank/DDBJ whole genome shotgun (WGS) entry which is preliminary data.</text>
</comment>
<feature type="region of interest" description="Disordered" evidence="1">
    <location>
        <begin position="16"/>
        <end position="48"/>
    </location>
</feature>
<accession>A0A9D4ERD6</accession>
<name>A0A9D4ERD6_DREPO</name>
<reference evidence="2" key="1">
    <citation type="journal article" date="2019" name="bioRxiv">
        <title>The Genome of the Zebra Mussel, Dreissena polymorpha: A Resource for Invasive Species Research.</title>
        <authorList>
            <person name="McCartney M.A."/>
            <person name="Auch B."/>
            <person name="Kono T."/>
            <person name="Mallez S."/>
            <person name="Zhang Y."/>
            <person name="Obille A."/>
            <person name="Becker A."/>
            <person name="Abrahante J.E."/>
            <person name="Garbe J."/>
            <person name="Badalamenti J.P."/>
            <person name="Herman A."/>
            <person name="Mangelson H."/>
            <person name="Liachko I."/>
            <person name="Sullivan S."/>
            <person name="Sone E.D."/>
            <person name="Koren S."/>
            <person name="Silverstein K.A.T."/>
            <person name="Beckman K.B."/>
            <person name="Gohl D.M."/>
        </authorList>
    </citation>
    <scope>NUCLEOTIDE SEQUENCE</scope>
    <source>
        <strain evidence="2">Duluth1</strain>
        <tissue evidence="2">Whole animal</tissue>
    </source>
</reference>
<dbReference type="EMBL" id="JAIWYP010000008">
    <property type="protein sequence ID" value="KAH3784962.1"/>
    <property type="molecule type" value="Genomic_DNA"/>
</dbReference>
<feature type="compositionally biased region" description="Basic and acidic residues" evidence="1">
    <location>
        <begin position="18"/>
        <end position="48"/>
    </location>
</feature>
<organism evidence="2 3">
    <name type="scientific">Dreissena polymorpha</name>
    <name type="common">Zebra mussel</name>
    <name type="synonym">Mytilus polymorpha</name>
    <dbReference type="NCBI Taxonomy" id="45954"/>
    <lineage>
        <taxon>Eukaryota</taxon>
        <taxon>Metazoa</taxon>
        <taxon>Spiralia</taxon>
        <taxon>Lophotrochozoa</taxon>
        <taxon>Mollusca</taxon>
        <taxon>Bivalvia</taxon>
        <taxon>Autobranchia</taxon>
        <taxon>Heteroconchia</taxon>
        <taxon>Euheterodonta</taxon>
        <taxon>Imparidentia</taxon>
        <taxon>Neoheterodontei</taxon>
        <taxon>Myida</taxon>
        <taxon>Dreissenoidea</taxon>
        <taxon>Dreissenidae</taxon>
        <taxon>Dreissena</taxon>
    </lineage>
</organism>
<proteinExistence type="predicted"/>
<gene>
    <name evidence="2" type="ORF">DPMN_163035</name>
</gene>
<evidence type="ECO:0000313" key="3">
    <source>
        <dbReference type="Proteomes" id="UP000828390"/>
    </source>
</evidence>
<keyword evidence="3" id="KW-1185">Reference proteome</keyword>
<evidence type="ECO:0000256" key="1">
    <source>
        <dbReference type="SAM" id="MobiDB-lite"/>
    </source>
</evidence>
<reference evidence="2" key="2">
    <citation type="submission" date="2020-11" db="EMBL/GenBank/DDBJ databases">
        <authorList>
            <person name="McCartney M.A."/>
            <person name="Auch B."/>
            <person name="Kono T."/>
            <person name="Mallez S."/>
            <person name="Becker A."/>
            <person name="Gohl D.M."/>
            <person name="Silverstein K.A.T."/>
            <person name="Koren S."/>
            <person name="Bechman K.B."/>
            <person name="Herman A."/>
            <person name="Abrahante J.E."/>
            <person name="Garbe J."/>
        </authorList>
    </citation>
    <scope>NUCLEOTIDE SEQUENCE</scope>
    <source>
        <strain evidence="2">Duluth1</strain>
        <tissue evidence="2">Whole animal</tissue>
    </source>
</reference>
<dbReference type="AlphaFoldDB" id="A0A9D4ERD6"/>
<sequence length="136" mass="15155">MLGVLKKNDLVIRGSRVVKKESRSDTSNNDRREGQTSRNDGDSYNDRRGSREFLNVRSECHKEAAERLVTLPTTTRDAGETLSAGHAKEKANNRNQLSCCKSYAAYGSSSHRASRYVGITTIRETSCSCYNTTVML</sequence>
<dbReference type="Proteomes" id="UP000828390">
    <property type="component" value="Unassembled WGS sequence"/>
</dbReference>
<protein>
    <submittedName>
        <fullName evidence="2">Uncharacterized protein</fullName>
    </submittedName>
</protein>